<dbReference type="SUPFAM" id="SSF46785">
    <property type="entry name" value="Winged helix' DNA-binding domain"/>
    <property type="match status" value="1"/>
</dbReference>
<proteinExistence type="inferred from homology"/>
<evidence type="ECO:0000259" key="5">
    <source>
        <dbReference type="PROSITE" id="PS50931"/>
    </source>
</evidence>
<keyword evidence="4" id="KW-0804">Transcription</keyword>
<dbReference type="SUPFAM" id="SSF53850">
    <property type="entry name" value="Periplasmic binding protein-like II"/>
    <property type="match status" value="1"/>
</dbReference>
<dbReference type="Pfam" id="PF03466">
    <property type="entry name" value="LysR_substrate"/>
    <property type="match status" value="1"/>
</dbReference>
<name>A0ABY5H0R0_9PSED</name>
<organism evidence="6 7">
    <name type="scientific">Pseudomonas benzenivorans</name>
    <dbReference type="NCBI Taxonomy" id="556533"/>
    <lineage>
        <taxon>Bacteria</taxon>
        <taxon>Pseudomonadati</taxon>
        <taxon>Pseudomonadota</taxon>
        <taxon>Gammaproteobacteria</taxon>
        <taxon>Pseudomonadales</taxon>
        <taxon>Pseudomonadaceae</taxon>
        <taxon>Pseudomonas</taxon>
    </lineage>
</organism>
<evidence type="ECO:0000313" key="6">
    <source>
        <dbReference type="EMBL" id="UTW05832.1"/>
    </source>
</evidence>
<dbReference type="Proteomes" id="UP001059672">
    <property type="component" value="Chromosome"/>
</dbReference>
<dbReference type="CDD" id="cd08479">
    <property type="entry name" value="PBP2_CrgA_like_9"/>
    <property type="match status" value="1"/>
</dbReference>
<dbReference type="InterPro" id="IPR036390">
    <property type="entry name" value="WH_DNA-bd_sf"/>
</dbReference>
<dbReference type="InterPro" id="IPR000847">
    <property type="entry name" value="LysR_HTH_N"/>
</dbReference>
<reference evidence="6" key="1">
    <citation type="submission" date="2021-04" db="EMBL/GenBank/DDBJ databases">
        <title>Oceanospirillales bacteria with DddD are important DMSP degraders in coastal seawater.</title>
        <authorList>
            <person name="Liu J."/>
        </authorList>
    </citation>
    <scope>NUCLEOTIDE SEQUENCE</scope>
    <source>
        <strain evidence="6">D13-4</strain>
    </source>
</reference>
<dbReference type="PANTHER" id="PTHR30537">
    <property type="entry name" value="HTH-TYPE TRANSCRIPTIONAL REGULATOR"/>
    <property type="match status" value="1"/>
</dbReference>
<evidence type="ECO:0000256" key="2">
    <source>
        <dbReference type="ARBA" id="ARBA00023015"/>
    </source>
</evidence>
<dbReference type="Pfam" id="PF00126">
    <property type="entry name" value="HTH_1"/>
    <property type="match status" value="1"/>
</dbReference>
<keyword evidence="3" id="KW-0238">DNA-binding</keyword>
<dbReference type="EMBL" id="CP073346">
    <property type="protein sequence ID" value="UTW05832.1"/>
    <property type="molecule type" value="Genomic_DNA"/>
</dbReference>
<gene>
    <name evidence="6" type="ORF">KDW96_11580</name>
</gene>
<dbReference type="PANTHER" id="PTHR30537:SF5">
    <property type="entry name" value="HTH-TYPE TRANSCRIPTIONAL ACTIVATOR TTDR-RELATED"/>
    <property type="match status" value="1"/>
</dbReference>
<evidence type="ECO:0000256" key="4">
    <source>
        <dbReference type="ARBA" id="ARBA00023163"/>
    </source>
</evidence>
<dbReference type="Gene3D" id="1.10.10.10">
    <property type="entry name" value="Winged helix-like DNA-binding domain superfamily/Winged helix DNA-binding domain"/>
    <property type="match status" value="1"/>
</dbReference>
<keyword evidence="7" id="KW-1185">Reference proteome</keyword>
<accession>A0ABY5H0R0</accession>
<dbReference type="InterPro" id="IPR036388">
    <property type="entry name" value="WH-like_DNA-bd_sf"/>
</dbReference>
<dbReference type="Gene3D" id="3.40.190.290">
    <property type="match status" value="1"/>
</dbReference>
<evidence type="ECO:0000256" key="3">
    <source>
        <dbReference type="ARBA" id="ARBA00023125"/>
    </source>
</evidence>
<dbReference type="InterPro" id="IPR058163">
    <property type="entry name" value="LysR-type_TF_proteobact-type"/>
</dbReference>
<protein>
    <submittedName>
        <fullName evidence="6">LysR family transcriptional regulator</fullName>
    </submittedName>
</protein>
<keyword evidence="2" id="KW-0805">Transcription regulation</keyword>
<sequence>MNNLPSLTDLRLLMQVVRRCNFAAVAQEQGCSPAYVSKRIRLLEEQLGARLLHRTTRRVALTEEGERAYQWAQRILDAVEHMSDDVSSLQQEPRGELRIVSSFGLGRRHVAPALSALSARYPQLDIHFEVFDRAVDLIAEGYDLDIRVGDSIEPHLIAKRLAANSRILCAAPAYLAEHGQPRSLHELAQHDCLVIKEREHPLGLWRLQGPEGVEQIKVTGSLSANHGEIAHQWGIDGRGILLRSYWDLYDSLEQGRLVQILPAYSQPADIWAVYAAPLARSAKVRVTVEHLRDYFAERLRLVEPDARDG</sequence>
<dbReference type="PROSITE" id="PS50931">
    <property type="entry name" value="HTH_LYSR"/>
    <property type="match status" value="1"/>
</dbReference>
<evidence type="ECO:0000256" key="1">
    <source>
        <dbReference type="ARBA" id="ARBA00009437"/>
    </source>
</evidence>
<comment type="similarity">
    <text evidence="1">Belongs to the LysR transcriptional regulatory family.</text>
</comment>
<feature type="domain" description="HTH lysR-type" evidence="5">
    <location>
        <begin position="5"/>
        <end position="62"/>
    </location>
</feature>
<evidence type="ECO:0000313" key="7">
    <source>
        <dbReference type="Proteomes" id="UP001059672"/>
    </source>
</evidence>
<dbReference type="InterPro" id="IPR005119">
    <property type="entry name" value="LysR_subst-bd"/>
</dbReference>